<dbReference type="AlphaFoldDB" id="A0A699WJU6"/>
<dbReference type="EMBL" id="BKCJ011662577">
    <property type="protein sequence ID" value="GFD45998.1"/>
    <property type="molecule type" value="Genomic_DNA"/>
</dbReference>
<proteinExistence type="predicted"/>
<name>A0A699WJU6_TANCI</name>
<feature type="non-terminal residue" evidence="1">
    <location>
        <position position="107"/>
    </location>
</feature>
<organism evidence="1">
    <name type="scientific">Tanacetum cinerariifolium</name>
    <name type="common">Dalmatian daisy</name>
    <name type="synonym">Chrysanthemum cinerariifolium</name>
    <dbReference type="NCBI Taxonomy" id="118510"/>
    <lineage>
        <taxon>Eukaryota</taxon>
        <taxon>Viridiplantae</taxon>
        <taxon>Streptophyta</taxon>
        <taxon>Embryophyta</taxon>
        <taxon>Tracheophyta</taxon>
        <taxon>Spermatophyta</taxon>
        <taxon>Magnoliopsida</taxon>
        <taxon>eudicotyledons</taxon>
        <taxon>Gunneridae</taxon>
        <taxon>Pentapetalae</taxon>
        <taxon>asterids</taxon>
        <taxon>campanulids</taxon>
        <taxon>Asterales</taxon>
        <taxon>Asteraceae</taxon>
        <taxon>Asteroideae</taxon>
        <taxon>Anthemideae</taxon>
        <taxon>Anthemidinae</taxon>
        <taxon>Tanacetum</taxon>
    </lineage>
</organism>
<sequence>VCNRNALTDLNQRRGAFIRLNLLKAAITAGGAIVDDAGLAVGAHPAVLVQLRQQVAQLIDLVGFGIDDQFVAIGIDAALVPEKGLHRGHQVVAGAVVERNDFGGGNG</sequence>
<evidence type="ECO:0000313" key="1">
    <source>
        <dbReference type="EMBL" id="GFD45998.1"/>
    </source>
</evidence>
<comment type="caution">
    <text evidence="1">The sequence shown here is derived from an EMBL/GenBank/DDBJ whole genome shotgun (WGS) entry which is preliminary data.</text>
</comment>
<protein>
    <submittedName>
        <fullName evidence="1">Uncharacterized protein</fullName>
    </submittedName>
</protein>
<accession>A0A699WJU6</accession>
<feature type="non-terminal residue" evidence="1">
    <location>
        <position position="1"/>
    </location>
</feature>
<reference evidence="1" key="1">
    <citation type="journal article" date="2019" name="Sci. Rep.">
        <title>Draft genome of Tanacetum cinerariifolium, the natural source of mosquito coil.</title>
        <authorList>
            <person name="Yamashiro T."/>
            <person name="Shiraishi A."/>
            <person name="Satake H."/>
            <person name="Nakayama K."/>
        </authorList>
    </citation>
    <scope>NUCLEOTIDE SEQUENCE</scope>
</reference>
<gene>
    <name evidence="1" type="ORF">Tci_917967</name>
</gene>